<name>A0A1N7J786_9BACI</name>
<evidence type="ECO:0000313" key="2">
    <source>
        <dbReference type="EMBL" id="SIS45111.1"/>
    </source>
</evidence>
<dbReference type="OrthoDB" id="2974577at2"/>
<dbReference type="RefSeq" id="WP_076558171.1">
    <property type="nucleotide sequence ID" value="NZ_FTOC01000004.1"/>
</dbReference>
<feature type="transmembrane region" description="Helical" evidence="1">
    <location>
        <begin position="103"/>
        <end position="123"/>
    </location>
</feature>
<feature type="transmembrane region" description="Helical" evidence="1">
    <location>
        <begin position="74"/>
        <end position="91"/>
    </location>
</feature>
<sequence length="128" mass="14443">MREKVITYTVFILALIAIASYGLYKWLIEGQERLDSLIYFSLVSAYFLNYLTSSKTVISDRVEKERHLSSEASTISYLVLVVVIGIILFITEGTGMLADLENVPLVLCFSLSLVILPIVRTIVFMKNN</sequence>
<feature type="transmembrane region" description="Helical" evidence="1">
    <location>
        <begin position="5"/>
        <end position="24"/>
    </location>
</feature>
<keyword evidence="1" id="KW-1133">Transmembrane helix</keyword>
<organism evidence="2 3">
    <name type="scientific">Salimicrobium flavidum</name>
    <dbReference type="NCBI Taxonomy" id="570947"/>
    <lineage>
        <taxon>Bacteria</taxon>
        <taxon>Bacillati</taxon>
        <taxon>Bacillota</taxon>
        <taxon>Bacilli</taxon>
        <taxon>Bacillales</taxon>
        <taxon>Bacillaceae</taxon>
        <taxon>Salimicrobium</taxon>
    </lineage>
</organism>
<reference evidence="3" key="1">
    <citation type="submission" date="2017-01" db="EMBL/GenBank/DDBJ databases">
        <authorList>
            <person name="Varghese N."/>
            <person name="Submissions S."/>
        </authorList>
    </citation>
    <scope>NUCLEOTIDE SEQUENCE [LARGE SCALE GENOMIC DNA]</scope>
    <source>
        <strain evidence="3">DSM 23127</strain>
    </source>
</reference>
<dbReference type="STRING" id="570947.SAMN05421687_10449"/>
<proteinExistence type="predicted"/>
<accession>A0A1N7J786</accession>
<protein>
    <submittedName>
        <fullName evidence="2">Uncharacterized protein</fullName>
    </submittedName>
</protein>
<keyword evidence="1" id="KW-0472">Membrane</keyword>
<keyword evidence="1" id="KW-0812">Transmembrane</keyword>
<dbReference type="EMBL" id="FTOC01000004">
    <property type="protein sequence ID" value="SIS45111.1"/>
    <property type="molecule type" value="Genomic_DNA"/>
</dbReference>
<evidence type="ECO:0000313" key="3">
    <source>
        <dbReference type="Proteomes" id="UP000187608"/>
    </source>
</evidence>
<evidence type="ECO:0000256" key="1">
    <source>
        <dbReference type="SAM" id="Phobius"/>
    </source>
</evidence>
<gene>
    <name evidence="2" type="ORF">SAMN05421687_10449</name>
</gene>
<keyword evidence="3" id="KW-1185">Reference proteome</keyword>
<dbReference type="Proteomes" id="UP000187608">
    <property type="component" value="Unassembled WGS sequence"/>
</dbReference>
<feature type="transmembrane region" description="Helical" evidence="1">
    <location>
        <begin position="36"/>
        <end position="53"/>
    </location>
</feature>
<dbReference type="AlphaFoldDB" id="A0A1N7J786"/>